<feature type="region of interest" description="Disordered" evidence="1">
    <location>
        <begin position="131"/>
        <end position="155"/>
    </location>
</feature>
<feature type="non-terminal residue" evidence="3">
    <location>
        <position position="203"/>
    </location>
</feature>
<dbReference type="GO" id="GO:0004523">
    <property type="term" value="F:RNA-DNA hybrid ribonuclease activity"/>
    <property type="evidence" value="ECO:0007669"/>
    <property type="project" value="InterPro"/>
</dbReference>
<dbReference type="InterPro" id="IPR052929">
    <property type="entry name" value="RNase_H-like_EbsB-rel"/>
</dbReference>
<keyword evidence="4" id="KW-1185">Reference proteome</keyword>
<evidence type="ECO:0000259" key="2">
    <source>
        <dbReference type="Pfam" id="PF13456"/>
    </source>
</evidence>
<gene>
    <name evidence="3" type="ORF">Golax_012286</name>
</gene>
<dbReference type="Proteomes" id="UP000593574">
    <property type="component" value="Unassembled WGS sequence"/>
</dbReference>
<evidence type="ECO:0000256" key="1">
    <source>
        <dbReference type="SAM" id="MobiDB-lite"/>
    </source>
</evidence>
<organism evidence="3 4">
    <name type="scientific">Gossypium laxum</name>
    <dbReference type="NCBI Taxonomy" id="34288"/>
    <lineage>
        <taxon>Eukaryota</taxon>
        <taxon>Viridiplantae</taxon>
        <taxon>Streptophyta</taxon>
        <taxon>Embryophyta</taxon>
        <taxon>Tracheophyta</taxon>
        <taxon>Spermatophyta</taxon>
        <taxon>Magnoliopsida</taxon>
        <taxon>eudicotyledons</taxon>
        <taxon>Gunneridae</taxon>
        <taxon>Pentapetalae</taxon>
        <taxon>rosids</taxon>
        <taxon>malvids</taxon>
        <taxon>Malvales</taxon>
        <taxon>Malvaceae</taxon>
        <taxon>Malvoideae</taxon>
        <taxon>Gossypium</taxon>
    </lineage>
</organism>
<dbReference type="GO" id="GO:0003676">
    <property type="term" value="F:nucleic acid binding"/>
    <property type="evidence" value="ECO:0007669"/>
    <property type="project" value="InterPro"/>
</dbReference>
<protein>
    <recommendedName>
        <fullName evidence="2">RNase H type-1 domain-containing protein</fullName>
    </recommendedName>
</protein>
<dbReference type="PANTHER" id="PTHR47074">
    <property type="entry name" value="BNAC02G40300D PROTEIN"/>
    <property type="match status" value="1"/>
</dbReference>
<evidence type="ECO:0000313" key="3">
    <source>
        <dbReference type="EMBL" id="MBA0713243.1"/>
    </source>
</evidence>
<dbReference type="InterPro" id="IPR002156">
    <property type="entry name" value="RNaseH_domain"/>
</dbReference>
<dbReference type="EMBL" id="JABEZV010000006">
    <property type="protein sequence ID" value="MBA0713243.1"/>
    <property type="molecule type" value="Genomic_DNA"/>
</dbReference>
<name>A0A7J8ZN45_9ROSI</name>
<feature type="domain" description="RNase H type-1" evidence="2">
    <location>
        <begin position="35"/>
        <end position="125"/>
    </location>
</feature>
<proteinExistence type="predicted"/>
<dbReference type="AlphaFoldDB" id="A0A7J8ZN45"/>
<evidence type="ECO:0000313" key="4">
    <source>
        <dbReference type="Proteomes" id="UP000593574"/>
    </source>
</evidence>
<reference evidence="3 4" key="1">
    <citation type="journal article" date="2019" name="Genome Biol. Evol.">
        <title>Insights into the evolution of the New World diploid cottons (Gossypium, subgenus Houzingenia) based on genome sequencing.</title>
        <authorList>
            <person name="Grover C.E."/>
            <person name="Arick M.A. 2nd"/>
            <person name="Thrash A."/>
            <person name="Conover J.L."/>
            <person name="Sanders W.S."/>
            <person name="Peterson D.G."/>
            <person name="Frelichowski J.E."/>
            <person name="Scheffler J.A."/>
            <person name="Scheffler B.E."/>
            <person name="Wendel J.F."/>
        </authorList>
    </citation>
    <scope>NUCLEOTIDE SEQUENCE [LARGE SCALE GENOMIC DNA]</scope>
    <source>
        <strain evidence="3">4</strain>
        <tissue evidence="3">Leaf</tissue>
    </source>
</reference>
<dbReference type="Pfam" id="PF13456">
    <property type="entry name" value="RVT_3"/>
    <property type="match status" value="1"/>
</dbReference>
<accession>A0A7J8ZN45</accession>
<dbReference type="PANTHER" id="PTHR47074:SF61">
    <property type="entry name" value="RNASE H TYPE-1 DOMAIN-CONTAINING PROTEIN"/>
    <property type="match status" value="1"/>
</dbReference>
<sequence>AYLRELEQVNSSTETRINPREVFWRPLKEEQVKANFEAAFSQQDMTATAGVIIKNHEGFVMGAYTYLLGRTWDLTTAKANVYLQAAIFGEEIGFRDLVVEGDALIVIKKLKSDLVDRSKYQRRLNLSSSTTKEDSRIGRNRSFLSESRDATQKRLSSPPFDELRFRRNLVERFNEIFYSDEKAQPVYSTTTTIDAKKRKCDFD</sequence>
<comment type="caution">
    <text evidence="3">The sequence shown here is derived from an EMBL/GenBank/DDBJ whole genome shotgun (WGS) entry which is preliminary data.</text>
</comment>